<dbReference type="SUPFAM" id="SSF53649">
    <property type="entry name" value="Alkaline phosphatase-like"/>
    <property type="match status" value="1"/>
</dbReference>
<keyword evidence="2" id="KW-0479">Metal-binding</keyword>
<reference evidence="8" key="1">
    <citation type="submission" date="2021-11" db="EMBL/GenBank/DDBJ databases">
        <authorList>
            <consortium name="Genoscope - CEA"/>
            <person name="William W."/>
        </authorList>
    </citation>
    <scope>NUCLEOTIDE SEQUENCE</scope>
</reference>
<gene>
    <name evidence="8" type="ORF">PECAL_2P02430</name>
</gene>
<keyword evidence="5" id="KW-0325">Glycoprotein</keyword>
<dbReference type="PROSITE" id="PS00523">
    <property type="entry name" value="SULFATASE_1"/>
    <property type="match status" value="1"/>
</dbReference>
<dbReference type="InterPro" id="IPR000917">
    <property type="entry name" value="Sulfatase_N"/>
</dbReference>
<feature type="transmembrane region" description="Helical" evidence="6">
    <location>
        <begin position="574"/>
        <end position="592"/>
    </location>
</feature>
<dbReference type="PROSITE" id="PS00149">
    <property type="entry name" value="SULFATASE_2"/>
    <property type="match status" value="1"/>
</dbReference>
<proteinExistence type="inferred from homology"/>
<evidence type="ECO:0000256" key="1">
    <source>
        <dbReference type="ARBA" id="ARBA00008779"/>
    </source>
</evidence>
<dbReference type="OrthoDB" id="195633at2759"/>
<dbReference type="InterPro" id="IPR017850">
    <property type="entry name" value="Alkaline_phosphatase_core_sf"/>
</dbReference>
<dbReference type="InterPro" id="IPR024607">
    <property type="entry name" value="Sulfatase_CS"/>
</dbReference>
<dbReference type="Gene3D" id="3.40.720.10">
    <property type="entry name" value="Alkaline Phosphatase, subunit A"/>
    <property type="match status" value="1"/>
</dbReference>
<organism evidence="8 9">
    <name type="scientific">Pelagomonas calceolata</name>
    <dbReference type="NCBI Taxonomy" id="35677"/>
    <lineage>
        <taxon>Eukaryota</taxon>
        <taxon>Sar</taxon>
        <taxon>Stramenopiles</taxon>
        <taxon>Ochrophyta</taxon>
        <taxon>Pelagophyceae</taxon>
        <taxon>Pelagomonadales</taxon>
        <taxon>Pelagomonadaceae</taxon>
        <taxon>Pelagomonas</taxon>
    </lineage>
</organism>
<sequence>MGPMPGRRRLAALALVLGAQANKRPNLLLALVDDLGSGDVQYNDPAMVTPELSSLAEDGVILDRFYAAATCTPARAALMTGRLGIRTGMQDSVIHATEPRGVPLDEVFLGEKLQSAGYRTAMVGKWHLGFHEAAYTPLKRGFEKWYGIFPGGGSHTGHFSVSQPFTARGGTDVTWSGFNLWDNDAPSADNKSPTHTTHLYTAKAKEYIETFEAAAPAYAAPPRKTPRKLSIRDPWFLYLSYQAVHDPVEVGDAKYVTDTNCKSLDAPRSELCGMVAEVDDGLKTLRLTLEANNAWDRTLLVIASDNGGVPAHGSSNYGLRGEKAQYYEGGVRVPLVVSGGYVNKQARGRRLQSLAHVTDLHATFLHLAQYQPRAEDKALDGVDLAPHLFGTAPPPRDEILINMNSAHFGEAGALIVGDFKYATNAEPSEAGIYAHVRKALAKGSAPLENLVAAARDEVVGATTPTLFNIAKNPNERTDCDTEDIEESCDLYAHPAYVEVREAMEQRWAQYRSEMVESTFAWADDGPLADPALFDGVWAPWRDRAGPRATYAGLASSSGEAELIASPKATPGSSMMVTTVAVGLLSFVLGASLSRWKRPRHAYLPIAEDY</sequence>
<comment type="caution">
    <text evidence="8">The sequence shown here is derived from an EMBL/GenBank/DDBJ whole genome shotgun (WGS) entry which is preliminary data.</text>
</comment>
<dbReference type="Proteomes" id="UP000789595">
    <property type="component" value="Unassembled WGS sequence"/>
</dbReference>
<evidence type="ECO:0000256" key="6">
    <source>
        <dbReference type="SAM" id="Phobius"/>
    </source>
</evidence>
<keyword evidence="6" id="KW-1133">Transmembrane helix</keyword>
<dbReference type="InterPro" id="IPR047115">
    <property type="entry name" value="ARSB"/>
</dbReference>
<keyword evidence="6" id="KW-0812">Transmembrane</keyword>
<keyword evidence="3" id="KW-0378">Hydrolase</keyword>
<keyword evidence="4" id="KW-0106">Calcium</keyword>
<evidence type="ECO:0000313" key="9">
    <source>
        <dbReference type="Proteomes" id="UP000789595"/>
    </source>
</evidence>
<dbReference type="GO" id="GO:0046872">
    <property type="term" value="F:metal ion binding"/>
    <property type="evidence" value="ECO:0007669"/>
    <property type="project" value="UniProtKB-KW"/>
</dbReference>
<dbReference type="PANTHER" id="PTHR10342">
    <property type="entry name" value="ARYLSULFATASE"/>
    <property type="match status" value="1"/>
</dbReference>
<protein>
    <recommendedName>
        <fullName evidence="7">Sulfatase N-terminal domain-containing protein</fullName>
    </recommendedName>
</protein>
<keyword evidence="9" id="KW-1185">Reference proteome</keyword>
<evidence type="ECO:0000256" key="5">
    <source>
        <dbReference type="ARBA" id="ARBA00023180"/>
    </source>
</evidence>
<evidence type="ECO:0000256" key="3">
    <source>
        <dbReference type="ARBA" id="ARBA00022801"/>
    </source>
</evidence>
<dbReference type="EMBL" id="CAKKNE010000002">
    <property type="protein sequence ID" value="CAH0367229.1"/>
    <property type="molecule type" value="Genomic_DNA"/>
</dbReference>
<evidence type="ECO:0000313" key="8">
    <source>
        <dbReference type="EMBL" id="CAH0367229.1"/>
    </source>
</evidence>
<dbReference type="GO" id="GO:0008484">
    <property type="term" value="F:sulfuric ester hydrolase activity"/>
    <property type="evidence" value="ECO:0007669"/>
    <property type="project" value="InterPro"/>
</dbReference>
<keyword evidence="6" id="KW-0472">Membrane</keyword>
<dbReference type="AlphaFoldDB" id="A0A8J2SGH0"/>
<evidence type="ECO:0000256" key="4">
    <source>
        <dbReference type="ARBA" id="ARBA00022837"/>
    </source>
</evidence>
<dbReference type="Gene3D" id="3.30.1120.10">
    <property type="match status" value="1"/>
</dbReference>
<dbReference type="Pfam" id="PF00884">
    <property type="entry name" value="Sulfatase"/>
    <property type="match status" value="1"/>
</dbReference>
<feature type="domain" description="Sulfatase N-terminal" evidence="7">
    <location>
        <begin position="25"/>
        <end position="369"/>
    </location>
</feature>
<name>A0A8J2SGH0_9STRA</name>
<evidence type="ECO:0000259" key="7">
    <source>
        <dbReference type="Pfam" id="PF00884"/>
    </source>
</evidence>
<accession>A0A8J2SGH0</accession>
<comment type="similarity">
    <text evidence="1">Belongs to the sulfatase family.</text>
</comment>
<dbReference type="CDD" id="cd16029">
    <property type="entry name" value="4-S"/>
    <property type="match status" value="1"/>
</dbReference>
<evidence type="ECO:0000256" key="2">
    <source>
        <dbReference type="ARBA" id="ARBA00022723"/>
    </source>
</evidence>
<dbReference type="PANTHER" id="PTHR10342:SF274">
    <property type="entry name" value="ARYLSULFATASE B"/>
    <property type="match status" value="1"/>
</dbReference>